<keyword evidence="3 7" id="KW-0418">Kinase</keyword>
<accession>A7I8C1</accession>
<dbReference type="InterPro" id="IPR003018">
    <property type="entry name" value="GAF"/>
</dbReference>
<dbReference type="Pfam" id="PF02518">
    <property type="entry name" value="HATPase_c"/>
    <property type="match status" value="1"/>
</dbReference>
<keyword evidence="2" id="KW-0808">Transferase</keyword>
<evidence type="ECO:0000256" key="2">
    <source>
        <dbReference type="ARBA" id="ARBA00022679"/>
    </source>
</evidence>
<dbReference type="SUPFAM" id="SSF52172">
    <property type="entry name" value="CheY-like"/>
    <property type="match status" value="1"/>
</dbReference>
<gene>
    <name evidence="7" type="ordered locus">Mboo_1464</name>
</gene>
<dbReference type="PANTHER" id="PTHR43547:SF2">
    <property type="entry name" value="HYBRID SIGNAL TRANSDUCTION HISTIDINE KINASE C"/>
    <property type="match status" value="1"/>
</dbReference>
<dbReference type="Pfam" id="PF00072">
    <property type="entry name" value="Response_reg"/>
    <property type="match status" value="1"/>
</dbReference>
<dbReference type="GeneID" id="25393925"/>
<dbReference type="PROSITE" id="PS50109">
    <property type="entry name" value="HIS_KIN"/>
    <property type="match status" value="1"/>
</dbReference>
<evidence type="ECO:0000313" key="8">
    <source>
        <dbReference type="Proteomes" id="UP000002408"/>
    </source>
</evidence>
<feature type="domain" description="Histidine kinase" evidence="5">
    <location>
        <begin position="372"/>
        <end position="576"/>
    </location>
</feature>
<dbReference type="Gene3D" id="3.30.450.40">
    <property type="match status" value="1"/>
</dbReference>
<evidence type="ECO:0000259" key="5">
    <source>
        <dbReference type="PROSITE" id="PS50109"/>
    </source>
</evidence>
<dbReference type="InterPro" id="IPR036890">
    <property type="entry name" value="HATPase_C_sf"/>
</dbReference>
<dbReference type="InterPro" id="IPR001789">
    <property type="entry name" value="Sig_transdc_resp-reg_receiver"/>
</dbReference>
<dbReference type="PRINTS" id="PR00344">
    <property type="entry name" value="BCTRLSENSOR"/>
</dbReference>
<dbReference type="eggNOG" id="arCOG06516">
    <property type="taxonomic scope" value="Archaea"/>
</dbReference>
<proteinExistence type="predicted"/>
<evidence type="ECO:0000259" key="6">
    <source>
        <dbReference type="PROSITE" id="PS50110"/>
    </source>
</evidence>
<dbReference type="InterPro" id="IPR004358">
    <property type="entry name" value="Sig_transdc_His_kin-like_C"/>
</dbReference>
<keyword evidence="1 4" id="KW-0597">Phosphoprotein</keyword>
<dbReference type="SUPFAM" id="SSF47384">
    <property type="entry name" value="Homodimeric domain of signal transducing histidine kinase"/>
    <property type="match status" value="1"/>
</dbReference>
<dbReference type="InterPro" id="IPR029016">
    <property type="entry name" value="GAF-like_dom_sf"/>
</dbReference>
<dbReference type="InterPro" id="IPR005467">
    <property type="entry name" value="His_kinase_dom"/>
</dbReference>
<keyword evidence="8" id="KW-1185">Reference proteome</keyword>
<dbReference type="STRING" id="456442.Mboo_1464"/>
<sequence>MAEHPKPVPAKEILIVEDSHVQAEILKHILDNAGYTCQVAENGERALEVLARKIPDLIISDIIMPVMNGYDLCREIKKNVRTKNIPLILLTALSDSRDIALAIESGADNFITKPYPADYLLQRIRKILENRRPPISEKADAGSVPFLYEGKTYSIGMDRVRILDFLLSAYEAAVIQHREFQRSQKELRTTNERINILNQIISVSNSSMKPDALLESILHKALSIQGFEMGALYLNNTGKTEATMICYQETAPASSDLRVLMGVLNFGEPLYQELCIRGIPQFVDLSKDTPVSRDSIILRDLGARSLALLPLVSASTVIGAMAFISTRKHDFSDQERSLLSLISTEIGNAVQKILLLKRLEQSNDETNLYLDIMSHDINNVNAGALMQLELLYESLDAENRKMAETIMRAIDQSVEIIGNVSTIRRMHEQKAALRPIRLDEVIRAETGRYSGVIFHYAGTDAVVMADDLFGQVFTNLIGNSVKFCTENPEITITVEDRAEQVQVTVADNGPGIPDELKPEVFDRFRKGKSKKSGKGLGLFITRHLIEGYGGRIWAGDRIFGRQDQGAAIHFTLIPAEYPV</sequence>
<dbReference type="SUPFAM" id="SSF55874">
    <property type="entry name" value="ATPase domain of HSP90 chaperone/DNA topoisomerase II/histidine kinase"/>
    <property type="match status" value="1"/>
</dbReference>
<dbReference type="PANTHER" id="PTHR43547">
    <property type="entry name" value="TWO-COMPONENT HISTIDINE KINASE"/>
    <property type="match status" value="1"/>
</dbReference>
<dbReference type="Proteomes" id="UP000002408">
    <property type="component" value="Chromosome"/>
</dbReference>
<dbReference type="eggNOG" id="arCOG02378">
    <property type="taxonomic scope" value="Archaea"/>
</dbReference>
<dbReference type="OrthoDB" id="342253at2157"/>
<organism evidence="7 8">
    <name type="scientific">Methanoregula boonei (strain DSM 21154 / JCM 14090 / 6A8)</name>
    <dbReference type="NCBI Taxonomy" id="456442"/>
    <lineage>
        <taxon>Archaea</taxon>
        <taxon>Methanobacteriati</taxon>
        <taxon>Methanobacteriota</taxon>
        <taxon>Stenosarchaea group</taxon>
        <taxon>Methanomicrobia</taxon>
        <taxon>Methanomicrobiales</taxon>
        <taxon>Methanoregulaceae</taxon>
        <taxon>Methanoregula</taxon>
    </lineage>
</organism>
<dbReference type="InterPro" id="IPR003594">
    <property type="entry name" value="HATPase_dom"/>
</dbReference>
<dbReference type="EMBL" id="CP000780">
    <property type="protein sequence ID" value="ABS55982.1"/>
    <property type="molecule type" value="Genomic_DNA"/>
</dbReference>
<dbReference type="KEGG" id="mbn:Mboo_1464"/>
<name>A7I8C1_METB6</name>
<evidence type="ECO:0000256" key="3">
    <source>
        <dbReference type="ARBA" id="ARBA00022777"/>
    </source>
</evidence>
<evidence type="ECO:0000256" key="1">
    <source>
        <dbReference type="ARBA" id="ARBA00022553"/>
    </source>
</evidence>
<feature type="domain" description="Response regulatory" evidence="6">
    <location>
        <begin position="12"/>
        <end position="128"/>
    </location>
</feature>
<dbReference type="SUPFAM" id="SSF55781">
    <property type="entry name" value="GAF domain-like"/>
    <property type="match status" value="1"/>
</dbReference>
<evidence type="ECO:0000256" key="4">
    <source>
        <dbReference type="PROSITE-ProRule" id="PRU00169"/>
    </source>
</evidence>
<dbReference type="Pfam" id="PF13185">
    <property type="entry name" value="GAF_2"/>
    <property type="match status" value="1"/>
</dbReference>
<dbReference type="CDD" id="cd00075">
    <property type="entry name" value="HATPase"/>
    <property type="match status" value="1"/>
</dbReference>
<dbReference type="Gene3D" id="3.40.50.2300">
    <property type="match status" value="1"/>
</dbReference>
<dbReference type="InterPro" id="IPR036097">
    <property type="entry name" value="HisK_dim/P_sf"/>
</dbReference>
<dbReference type="AlphaFoldDB" id="A7I8C1"/>
<dbReference type="GO" id="GO:0000155">
    <property type="term" value="F:phosphorelay sensor kinase activity"/>
    <property type="evidence" value="ECO:0007669"/>
    <property type="project" value="InterPro"/>
</dbReference>
<dbReference type="SMART" id="SM00387">
    <property type="entry name" value="HATPase_c"/>
    <property type="match status" value="1"/>
</dbReference>
<evidence type="ECO:0000313" key="7">
    <source>
        <dbReference type="EMBL" id="ABS55982.1"/>
    </source>
</evidence>
<dbReference type="InterPro" id="IPR011006">
    <property type="entry name" value="CheY-like_superfamily"/>
</dbReference>
<feature type="modified residue" description="4-aspartylphosphate" evidence="4">
    <location>
        <position position="61"/>
    </location>
</feature>
<dbReference type="Gene3D" id="3.30.565.10">
    <property type="entry name" value="Histidine kinase-like ATPase, C-terminal domain"/>
    <property type="match status" value="1"/>
</dbReference>
<dbReference type="PROSITE" id="PS50110">
    <property type="entry name" value="RESPONSE_REGULATORY"/>
    <property type="match status" value="1"/>
</dbReference>
<dbReference type="SMART" id="SM00448">
    <property type="entry name" value="REC"/>
    <property type="match status" value="1"/>
</dbReference>
<protein>
    <submittedName>
        <fullName evidence="7">Multi-sensor signal transduction histidine kinase</fullName>
    </submittedName>
</protein>
<dbReference type="RefSeq" id="WP_012107019.1">
    <property type="nucleotide sequence ID" value="NC_009712.1"/>
</dbReference>
<dbReference type="HOGENOM" id="CLU_000445_114_72_2"/>
<reference evidence="8" key="1">
    <citation type="journal article" date="2015" name="Microbiology">
        <title>Genome of Methanoregula boonei 6A8 reveals adaptations to oligotrophic peatland environments.</title>
        <authorList>
            <person name="Braeuer S."/>
            <person name="Cadillo-Quiroz H."/>
            <person name="Kyrpides N."/>
            <person name="Woyke T."/>
            <person name="Goodwin L."/>
            <person name="Detter C."/>
            <person name="Podell S."/>
            <person name="Yavitt J.B."/>
            <person name="Zinder S.H."/>
        </authorList>
    </citation>
    <scope>NUCLEOTIDE SEQUENCE [LARGE SCALE GENOMIC DNA]</scope>
    <source>
        <strain evidence="8">DSM 21154 / JCM 14090 / 6A8</strain>
    </source>
</reference>
<dbReference type="SMART" id="SM00065">
    <property type="entry name" value="GAF"/>
    <property type="match status" value="1"/>
</dbReference>